<sequence length="165" mass="18329">MKQFVSIVAMVFAVLVIGGCGASSGDPATTQSQPAQEANPAGAIEKIYETIEMRGLVDAQDEDVTDRFQMNLENIESYNIRYSLGRFGVADTFIIKPAEGKESDVWDDLAAVKNARIEEFEKYDILGAYEISKDAEIYTRGDYVIMVMHQDNDAAKKIIEEYIPA</sequence>
<dbReference type="EMBL" id="CACRSL010000005">
    <property type="protein sequence ID" value="VYT22500.1"/>
    <property type="molecule type" value="Genomic_DNA"/>
</dbReference>
<evidence type="ECO:0000256" key="1">
    <source>
        <dbReference type="SAM" id="SignalP"/>
    </source>
</evidence>
<dbReference type="PROSITE" id="PS51257">
    <property type="entry name" value="PROKAR_LIPOPROTEIN"/>
    <property type="match status" value="1"/>
</dbReference>
<proteinExistence type="predicted"/>
<feature type="signal peptide" evidence="1">
    <location>
        <begin position="1"/>
        <end position="22"/>
    </location>
</feature>
<dbReference type="AlphaFoldDB" id="A0A6N2UXQ1"/>
<protein>
    <recommendedName>
        <fullName evidence="3">DUF4358 domain-containing protein</fullName>
    </recommendedName>
</protein>
<keyword evidence="1" id="KW-0732">Signal</keyword>
<organism evidence="2">
    <name type="scientific">uncultured Anaerotruncus sp</name>
    <dbReference type="NCBI Taxonomy" id="905011"/>
    <lineage>
        <taxon>Bacteria</taxon>
        <taxon>Bacillati</taxon>
        <taxon>Bacillota</taxon>
        <taxon>Clostridia</taxon>
        <taxon>Eubacteriales</taxon>
        <taxon>Oscillospiraceae</taxon>
        <taxon>Anaerotruncus</taxon>
        <taxon>environmental samples</taxon>
    </lineage>
</organism>
<dbReference type="Pfam" id="PF14270">
    <property type="entry name" value="DUF4358"/>
    <property type="match status" value="1"/>
</dbReference>
<reference evidence="2" key="1">
    <citation type="submission" date="2019-11" db="EMBL/GenBank/DDBJ databases">
        <authorList>
            <person name="Feng L."/>
        </authorList>
    </citation>
    <scope>NUCLEOTIDE SEQUENCE</scope>
    <source>
        <strain evidence="2">AundefinedLFYP135</strain>
    </source>
</reference>
<gene>
    <name evidence="2" type="ORF">AULFYP135_02132</name>
</gene>
<feature type="chain" id="PRO_5027108651" description="DUF4358 domain-containing protein" evidence="1">
    <location>
        <begin position="23"/>
        <end position="165"/>
    </location>
</feature>
<evidence type="ECO:0008006" key="3">
    <source>
        <dbReference type="Google" id="ProtNLM"/>
    </source>
</evidence>
<name>A0A6N2UXQ1_9FIRM</name>
<evidence type="ECO:0000313" key="2">
    <source>
        <dbReference type="EMBL" id="VYT22500.1"/>
    </source>
</evidence>
<accession>A0A6N2UXQ1</accession>
<dbReference type="InterPro" id="IPR025648">
    <property type="entry name" value="DUF4358"/>
</dbReference>